<dbReference type="InterPro" id="IPR014026">
    <property type="entry name" value="UDP-Glc/GDP-Man_DH_dimer"/>
</dbReference>
<dbReference type="PANTHER" id="PTHR43491">
    <property type="entry name" value="UDP-N-ACETYL-D-MANNOSAMINE DEHYDROGENASE"/>
    <property type="match status" value="1"/>
</dbReference>
<dbReference type="PIRSF" id="PIRSF000124">
    <property type="entry name" value="UDPglc_GDPman_dh"/>
    <property type="match status" value="1"/>
</dbReference>
<dbReference type="InterPro" id="IPR014027">
    <property type="entry name" value="UDP-Glc/GDP-Man_DH_C"/>
</dbReference>
<dbReference type="NCBIfam" id="TIGR03026">
    <property type="entry name" value="NDP-sugDHase"/>
    <property type="match status" value="1"/>
</dbReference>
<name>A0A2R5F0G5_9BACL</name>
<dbReference type="InterPro" id="IPR036291">
    <property type="entry name" value="NAD(P)-bd_dom_sf"/>
</dbReference>
<dbReference type="GO" id="GO:0000271">
    <property type="term" value="P:polysaccharide biosynthetic process"/>
    <property type="evidence" value="ECO:0007669"/>
    <property type="project" value="InterPro"/>
</dbReference>
<dbReference type="RefSeq" id="WP_258235248.1">
    <property type="nucleotide sequence ID" value="NZ_BDQX01000398.1"/>
</dbReference>
<organism evidence="5 6">
    <name type="scientific">Paenibacillus agaridevorans</name>
    <dbReference type="NCBI Taxonomy" id="171404"/>
    <lineage>
        <taxon>Bacteria</taxon>
        <taxon>Bacillati</taxon>
        <taxon>Bacillota</taxon>
        <taxon>Bacilli</taxon>
        <taxon>Bacillales</taxon>
        <taxon>Paenibacillaceae</taxon>
        <taxon>Paenibacillus</taxon>
    </lineage>
</organism>
<evidence type="ECO:0000313" key="5">
    <source>
        <dbReference type="EMBL" id="GBG11409.1"/>
    </source>
</evidence>
<evidence type="ECO:0000259" key="4">
    <source>
        <dbReference type="SMART" id="SM00984"/>
    </source>
</evidence>
<dbReference type="Proteomes" id="UP000245202">
    <property type="component" value="Unassembled WGS sequence"/>
</dbReference>
<dbReference type="Pfam" id="PF00984">
    <property type="entry name" value="UDPG_MGDP_dh"/>
    <property type="match status" value="1"/>
</dbReference>
<keyword evidence="1" id="KW-0560">Oxidoreductase</keyword>
<dbReference type="InterPro" id="IPR008927">
    <property type="entry name" value="6-PGluconate_DH-like_C_sf"/>
</dbReference>
<dbReference type="Pfam" id="PF03721">
    <property type="entry name" value="UDPG_MGDP_dh_N"/>
    <property type="match status" value="1"/>
</dbReference>
<protein>
    <submittedName>
        <fullName evidence="5">UDP-N-acetyl-D-glucosamine dehydrogenase</fullName>
    </submittedName>
</protein>
<dbReference type="InterPro" id="IPR017476">
    <property type="entry name" value="UDP-Glc/GDP-Man"/>
</dbReference>
<evidence type="ECO:0000256" key="3">
    <source>
        <dbReference type="PIRNR" id="PIRNR000124"/>
    </source>
</evidence>
<dbReference type="InterPro" id="IPR028359">
    <property type="entry name" value="UDP_ManNAc/GlcNAc_DH"/>
</dbReference>
<dbReference type="PIRSF" id="PIRSF500136">
    <property type="entry name" value="UDP_ManNAc_DH"/>
    <property type="match status" value="1"/>
</dbReference>
<dbReference type="SMART" id="SM00984">
    <property type="entry name" value="UDPG_MGDP_dh_C"/>
    <property type="match status" value="1"/>
</dbReference>
<proteinExistence type="inferred from homology"/>
<dbReference type="InterPro" id="IPR001732">
    <property type="entry name" value="UDP-Glc/GDP-Man_DH_N"/>
</dbReference>
<dbReference type="GO" id="GO:0016616">
    <property type="term" value="F:oxidoreductase activity, acting on the CH-OH group of donors, NAD or NADP as acceptor"/>
    <property type="evidence" value="ECO:0007669"/>
    <property type="project" value="InterPro"/>
</dbReference>
<sequence>MTSIKEEHHIESADERRTVAILGLGYVGLPLALLFAEQGFRVIGIDPDVSKISKLQNGKSYIREIEDAVINEAIAERLIPTTQHSAARAAEAIIICVPTPLTAYGTPDLAYLKMAATQAGAELQKGQLVVLESSTYPGTTREVLLPLLAKSGLRAGEDFHVAYSPERVDPGNADFPIHRIPKIVSGISDRCLEKVSELYRRVFPAVHPVSSTDAAEMTKIMENAYRLVNISFINEMAIACDTLGLDIWEVVQAASTKPFGYHPFYPGPGIGGHCIPVDPSYLQWKLKQYGMSSDFIGLANGINHRMPLYVVQRLKQGVAPKTLAGSSILVYGAAYKSDIADSRESASIDIMKLLMLEGTKVYYYDPYISELAVGEKKLQRTELTPEFLASIDGVIIATDHSGMPLDLMMEHAPLIYDTRNVTKGRGGRAVTMRLGGGGVS</sequence>
<dbReference type="Gene3D" id="3.40.50.720">
    <property type="entry name" value="NAD(P)-binding Rossmann-like Domain"/>
    <property type="match status" value="2"/>
</dbReference>
<comment type="similarity">
    <text evidence="3">Belongs to the UDP-glucose/GDP-mannose dehydrogenase family.</text>
</comment>
<dbReference type="InterPro" id="IPR036220">
    <property type="entry name" value="UDP-Glc/GDP-Man_DH_C_sf"/>
</dbReference>
<dbReference type="EMBL" id="BDQX01000398">
    <property type="protein sequence ID" value="GBG11409.1"/>
    <property type="molecule type" value="Genomic_DNA"/>
</dbReference>
<evidence type="ECO:0000313" key="6">
    <source>
        <dbReference type="Proteomes" id="UP000245202"/>
    </source>
</evidence>
<dbReference type="SUPFAM" id="SSF48179">
    <property type="entry name" value="6-phosphogluconate dehydrogenase C-terminal domain-like"/>
    <property type="match status" value="1"/>
</dbReference>
<dbReference type="PANTHER" id="PTHR43491:SF1">
    <property type="entry name" value="UDP-N-ACETYL-D-MANNOSAMINE DEHYDROGENASE"/>
    <property type="match status" value="1"/>
</dbReference>
<reference evidence="5 6" key="1">
    <citation type="submission" date="2017-08" db="EMBL/GenBank/DDBJ databases">
        <title>Substantial Increase in Enzyme Production by Combined Drug-Resistance Mutations in Paenibacillus agaridevorans.</title>
        <authorList>
            <person name="Tanaka Y."/>
            <person name="Funane K."/>
            <person name="Hosaka T."/>
            <person name="Shiwa Y."/>
            <person name="Fujita N."/>
            <person name="Miyazaki T."/>
            <person name="Yoshikawa H."/>
            <person name="Murakami K."/>
            <person name="Kasahara K."/>
            <person name="Inaoka T."/>
            <person name="Hiraga Y."/>
            <person name="Ochi K."/>
        </authorList>
    </citation>
    <scope>NUCLEOTIDE SEQUENCE [LARGE SCALE GENOMIC DNA]</scope>
    <source>
        <strain evidence="5 6">T-3040</strain>
    </source>
</reference>
<dbReference type="Pfam" id="PF03720">
    <property type="entry name" value="UDPG_MGDP_dh_C"/>
    <property type="match status" value="1"/>
</dbReference>
<dbReference type="SUPFAM" id="SSF52413">
    <property type="entry name" value="UDP-glucose/GDP-mannose dehydrogenase C-terminal domain"/>
    <property type="match status" value="1"/>
</dbReference>
<feature type="domain" description="UDP-glucose/GDP-mannose dehydrogenase C-terminal" evidence="4">
    <location>
        <begin position="329"/>
        <end position="424"/>
    </location>
</feature>
<dbReference type="SUPFAM" id="SSF51735">
    <property type="entry name" value="NAD(P)-binding Rossmann-fold domains"/>
    <property type="match status" value="1"/>
</dbReference>
<evidence type="ECO:0000256" key="2">
    <source>
        <dbReference type="ARBA" id="ARBA00023027"/>
    </source>
</evidence>
<accession>A0A2R5F0G5</accession>
<gene>
    <name evidence="5" type="ORF">PAT3040_06225</name>
</gene>
<comment type="caution">
    <text evidence="5">The sequence shown here is derived from an EMBL/GenBank/DDBJ whole genome shotgun (WGS) entry which is preliminary data.</text>
</comment>
<dbReference type="AlphaFoldDB" id="A0A2R5F0G5"/>
<evidence type="ECO:0000256" key="1">
    <source>
        <dbReference type="ARBA" id="ARBA00023002"/>
    </source>
</evidence>
<keyword evidence="2" id="KW-0520">NAD</keyword>
<dbReference type="GO" id="GO:0016628">
    <property type="term" value="F:oxidoreductase activity, acting on the CH-CH group of donors, NAD or NADP as acceptor"/>
    <property type="evidence" value="ECO:0007669"/>
    <property type="project" value="InterPro"/>
</dbReference>
<dbReference type="GO" id="GO:0051287">
    <property type="term" value="F:NAD binding"/>
    <property type="evidence" value="ECO:0007669"/>
    <property type="project" value="InterPro"/>
</dbReference>
<keyword evidence="6" id="KW-1185">Reference proteome</keyword>